<dbReference type="GO" id="GO:0008380">
    <property type="term" value="P:RNA splicing"/>
    <property type="evidence" value="ECO:0007669"/>
    <property type="project" value="UniProtKB-KW"/>
</dbReference>
<keyword evidence="7" id="KW-0508">mRNA splicing</keyword>
<dbReference type="AlphaFoldDB" id="A0A4P9YZB0"/>
<organism evidence="9 10">
    <name type="scientific">Syncephalis pseudoplumigaleata</name>
    <dbReference type="NCBI Taxonomy" id="1712513"/>
    <lineage>
        <taxon>Eukaryota</taxon>
        <taxon>Fungi</taxon>
        <taxon>Fungi incertae sedis</taxon>
        <taxon>Zoopagomycota</taxon>
        <taxon>Zoopagomycotina</taxon>
        <taxon>Zoopagomycetes</taxon>
        <taxon>Zoopagales</taxon>
        <taxon>Piptocephalidaceae</taxon>
        <taxon>Syncephalis</taxon>
    </lineage>
</organism>
<proteinExistence type="inferred from homology"/>
<reference evidence="10" key="1">
    <citation type="journal article" date="2018" name="Nat. Microbiol.">
        <title>Leveraging single-cell genomics to expand the fungal tree of life.</title>
        <authorList>
            <person name="Ahrendt S.R."/>
            <person name="Quandt C.A."/>
            <person name="Ciobanu D."/>
            <person name="Clum A."/>
            <person name="Salamov A."/>
            <person name="Andreopoulos B."/>
            <person name="Cheng J.F."/>
            <person name="Woyke T."/>
            <person name="Pelin A."/>
            <person name="Henrissat B."/>
            <person name="Reynolds N.K."/>
            <person name="Benny G.L."/>
            <person name="Smith M.E."/>
            <person name="James T.Y."/>
            <person name="Grigoriev I.V."/>
        </authorList>
    </citation>
    <scope>NUCLEOTIDE SEQUENCE [LARGE SCALE GENOMIC DNA]</scope>
    <source>
        <strain evidence="10">Benny S71-1</strain>
    </source>
</reference>
<keyword evidence="6" id="KW-0747">Spliceosome</keyword>
<comment type="similarity">
    <text evidence="2">Belongs to the CRIPT family.</text>
</comment>
<evidence type="ECO:0000256" key="2">
    <source>
        <dbReference type="ARBA" id="ARBA00009021"/>
    </source>
</evidence>
<gene>
    <name evidence="9" type="ORF">SYNPS1DRAFT_16731</name>
</gene>
<evidence type="ECO:0000256" key="8">
    <source>
        <dbReference type="ARBA" id="ARBA00032518"/>
    </source>
</evidence>
<evidence type="ECO:0000256" key="3">
    <source>
        <dbReference type="ARBA" id="ARBA00018615"/>
    </source>
</evidence>
<name>A0A4P9YZB0_9FUNG</name>
<dbReference type="GO" id="GO:0031122">
    <property type="term" value="P:cytoplasmic microtubule organization"/>
    <property type="evidence" value="ECO:0007669"/>
    <property type="project" value="TreeGrafter"/>
</dbReference>
<comment type="subcellular location">
    <subcellularLocation>
        <location evidence="1">Cytoplasm</location>
    </subcellularLocation>
</comment>
<dbReference type="PANTHER" id="PTHR11805">
    <property type="entry name" value="CYSTEINE-RICH PDZ-BINDING PROTEIN"/>
    <property type="match status" value="1"/>
</dbReference>
<keyword evidence="4" id="KW-0963">Cytoplasm</keyword>
<dbReference type="OrthoDB" id="147332at2759"/>
<evidence type="ECO:0000256" key="1">
    <source>
        <dbReference type="ARBA" id="ARBA00004496"/>
    </source>
</evidence>
<dbReference type="GO" id="GO:0005681">
    <property type="term" value="C:spliceosomal complex"/>
    <property type="evidence" value="ECO:0007669"/>
    <property type="project" value="UniProtKB-KW"/>
</dbReference>
<dbReference type="InterPro" id="IPR019367">
    <property type="entry name" value="PDZ-binding_CRIPT"/>
</dbReference>
<evidence type="ECO:0000313" key="9">
    <source>
        <dbReference type="EMBL" id="RKP24741.1"/>
    </source>
</evidence>
<dbReference type="EMBL" id="KZ990058">
    <property type="protein sequence ID" value="RKP24741.1"/>
    <property type="molecule type" value="Genomic_DNA"/>
</dbReference>
<evidence type="ECO:0000256" key="7">
    <source>
        <dbReference type="ARBA" id="ARBA00023187"/>
    </source>
</evidence>
<dbReference type="Pfam" id="PF10235">
    <property type="entry name" value="Cript"/>
    <property type="match status" value="1"/>
</dbReference>
<dbReference type="GO" id="GO:0008017">
    <property type="term" value="F:microtubule binding"/>
    <property type="evidence" value="ECO:0007669"/>
    <property type="project" value="TreeGrafter"/>
</dbReference>
<keyword evidence="10" id="KW-1185">Reference proteome</keyword>
<dbReference type="Proteomes" id="UP000278143">
    <property type="component" value="Unassembled WGS sequence"/>
</dbReference>
<evidence type="ECO:0000313" key="10">
    <source>
        <dbReference type="Proteomes" id="UP000278143"/>
    </source>
</evidence>
<evidence type="ECO:0000256" key="5">
    <source>
        <dbReference type="ARBA" id="ARBA00022664"/>
    </source>
</evidence>
<protein>
    <recommendedName>
        <fullName evidence="3">Cysteine-rich PDZ-binding protein</fullName>
    </recommendedName>
    <alternativeName>
        <fullName evidence="8">Cysteine-rich interactor of PDZ three</fullName>
    </alternativeName>
</protein>
<sequence>EKKLATVVCPEVWKEGSRNGKAQDRKLNENKLLSKSKNRLIPYEKKCRLCKSRVHQEKAHYCQGAGTWLTKATGICAMCGVRILDVSGYKQSSK</sequence>
<keyword evidence="5" id="KW-0507">mRNA processing</keyword>
<dbReference type="GO" id="GO:0006397">
    <property type="term" value="P:mRNA processing"/>
    <property type="evidence" value="ECO:0007669"/>
    <property type="project" value="UniProtKB-KW"/>
</dbReference>
<evidence type="ECO:0000256" key="6">
    <source>
        <dbReference type="ARBA" id="ARBA00022728"/>
    </source>
</evidence>
<accession>A0A4P9YZB0</accession>
<feature type="non-terminal residue" evidence="9">
    <location>
        <position position="1"/>
    </location>
</feature>
<dbReference type="PANTHER" id="PTHR11805:SF1">
    <property type="entry name" value="CYSTEINE-RICH PDZ-BINDING PROTEIN"/>
    <property type="match status" value="1"/>
</dbReference>
<dbReference type="GO" id="GO:0005737">
    <property type="term" value="C:cytoplasm"/>
    <property type="evidence" value="ECO:0007669"/>
    <property type="project" value="UniProtKB-SubCell"/>
</dbReference>
<evidence type="ECO:0000256" key="4">
    <source>
        <dbReference type="ARBA" id="ARBA00022490"/>
    </source>
</evidence>